<dbReference type="EMBL" id="VSRR010016406">
    <property type="protein sequence ID" value="MPC59267.1"/>
    <property type="molecule type" value="Genomic_DNA"/>
</dbReference>
<protein>
    <submittedName>
        <fullName evidence="1">Uncharacterized protein</fullName>
    </submittedName>
</protein>
<accession>A0A5B7GPX3</accession>
<dbReference type="Proteomes" id="UP000324222">
    <property type="component" value="Unassembled WGS sequence"/>
</dbReference>
<reference evidence="1 2" key="1">
    <citation type="submission" date="2019-05" db="EMBL/GenBank/DDBJ databases">
        <title>Another draft genome of Portunus trituberculatus and its Hox gene families provides insights of decapod evolution.</title>
        <authorList>
            <person name="Jeong J.-H."/>
            <person name="Song I."/>
            <person name="Kim S."/>
            <person name="Choi T."/>
            <person name="Kim D."/>
            <person name="Ryu S."/>
            <person name="Kim W."/>
        </authorList>
    </citation>
    <scope>NUCLEOTIDE SEQUENCE [LARGE SCALE GENOMIC DNA]</scope>
    <source>
        <tissue evidence="1">Muscle</tissue>
    </source>
</reference>
<evidence type="ECO:0000313" key="1">
    <source>
        <dbReference type="EMBL" id="MPC59267.1"/>
    </source>
</evidence>
<dbReference type="AlphaFoldDB" id="A0A5B7GPX3"/>
<name>A0A5B7GPX3_PORTR</name>
<organism evidence="1 2">
    <name type="scientific">Portunus trituberculatus</name>
    <name type="common">Swimming crab</name>
    <name type="synonym">Neptunus trituberculatus</name>
    <dbReference type="NCBI Taxonomy" id="210409"/>
    <lineage>
        <taxon>Eukaryota</taxon>
        <taxon>Metazoa</taxon>
        <taxon>Ecdysozoa</taxon>
        <taxon>Arthropoda</taxon>
        <taxon>Crustacea</taxon>
        <taxon>Multicrustacea</taxon>
        <taxon>Malacostraca</taxon>
        <taxon>Eumalacostraca</taxon>
        <taxon>Eucarida</taxon>
        <taxon>Decapoda</taxon>
        <taxon>Pleocyemata</taxon>
        <taxon>Brachyura</taxon>
        <taxon>Eubrachyura</taxon>
        <taxon>Portunoidea</taxon>
        <taxon>Portunidae</taxon>
        <taxon>Portuninae</taxon>
        <taxon>Portunus</taxon>
    </lineage>
</organism>
<evidence type="ECO:0000313" key="2">
    <source>
        <dbReference type="Proteomes" id="UP000324222"/>
    </source>
</evidence>
<gene>
    <name evidence="1" type="ORF">E2C01_053283</name>
</gene>
<comment type="caution">
    <text evidence="1">The sequence shown here is derived from an EMBL/GenBank/DDBJ whole genome shotgun (WGS) entry which is preliminary data.</text>
</comment>
<proteinExistence type="predicted"/>
<keyword evidence="2" id="KW-1185">Reference proteome</keyword>
<sequence length="70" mass="7744">MHIDGSVSLLAAYKRTRDKSCVEPPCGSRSTLKAAWKCALSWLRSQSACRGVTRYNVLTGIHHTLLQISI</sequence>